<keyword evidence="1" id="KW-1133">Transmembrane helix</keyword>
<gene>
    <name evidence="2" type="ordered locus">Sdel_1736</name>
</gene>
<dbReference type="AlphaFoldDB" id="D1B3T1"/>
<evidence type="ECO:0000256" key="1">
    <source>
        <dbReference type="SAM" id="Phobius"/>
    </source>
</evidence>
<keyword evidence="1" id="KW-0812">Transmembrane</keyword>
<reference evidence="3" key="1">
    <citation type="submission" date="2009-11" db="EMBL/GenBank/DDBJ databases">
        <title>The complete genome of Sulfurospirillum deleyianum DSM 6946.</title>
        <authorList>
            <consortium name="US DOE Joint Genome Institute (JGI-PGF)"/>
            <person name="Lucas S."/>
            <person name="Copeland A."/>
            <person name="Lapidus A."/>
            <person name="Glavina del Rio T."/>
            <person name="Dalin E."/>
            <person name="Tice H."/>
            <person name="Bruce D."/>
            <person name="Goodwin L."/>
            <person name="Pitluck S."/>
            <person name="Kyrpides N."/>
            <person name="Mavromatis K."/>
            <person name="Ivanova N."/>
            <person name="Ovchinnikova G."/>
            <person name="Munk A.C."/>
            <person name="Lu M."/>
            <person name="Brettin T."/>
            <person name="Detter J.C."/>
            <person name="Han C."/>
            <person name="Tapia R."/>
            <person name="Larimer F."/>
            <person name="Land M."/>
            <person name="Hauser L."/>
            <person name="Markowitz V."/>
            <person name="Cheng J.F."/>
            <person name="Hugenholtz P."/>
            <person name="Woyke T."/>
            <person name="Wu D."/>
            <person name="Aumann P."/>
            <person name="Schneider S."/>
            <person name="Lang E."/>
            <person name="Spring S."/>
            <person name="Klenk H.P."/>
            <person name="Eisen J.A."/>
        </authorList>
    </citation>
    <scope>NUCLEOTIDE SEQUENCE [LARGE SCALE GENOMIC DNA]</scope>
    <source>
        <strain evidence="3">ATCC 51133 / DSM 6946 / 5175</strain>
    </source>
</reference>
<sequence length="33" mass="3999">MDYTTSFVWLLCWPVLIYATYRLILFTVKKLEA</sequence>
<evidence type="ECO:0000313" key="2">
    <source>
        <dbReference type="EMBL" id="ACZ12751.1"/>
    </source>
</evidence>
<dbReference type="Proteomes" id="UP000002222">
    <property type="component" value="Chromosome"/>
</dbReference>
<protein>
    <submittedName>
        <fullName evidence="2">Uncharacterized protein</fullName>
    </submittedName>
</protein>
<organism evidence="2 3">
    <name type="scientific">Sulfurospirillum deleyianum (strain ATCC 51133 / DSM 6946 / 5175)</name>
    <dbReference type="NCBI Taxonomy" id="525898"/>
    <lineage>
        <taxon>Bacteria</taxon>
        <taxon>Pseudomonadati</taxon>
        <taxon>Campylobacterota</taxon>
        <taxon>Epsilonproteobacteria</taxon>
        <taxon>Campylobacterales</taxon>
        <taxon>Sulfurospirillaceae</taxon>
        <taxon>Sulfurospirillum</taxon>
    </lineage>
</organism>
<proteinExistence type="predicted"/>
<dbReference type="STRING" id="525898.Sdel_1736"/>
<feature type="transmembrane region" description="Helical" evidence="1">
    <location>
        <begin position="6"/>
        <end position="28"/>
    </location>
</feature>
<reference evidence="2 3" key="2">
    <citation type="journal article" date="2010" name="Stand. Genomic Sci.">
        <title>Complete genome sequence of Sulfurospirillum deleyianum type strain (5175).</title>
        <authorList>
            <person name="Sikorski J."/>
            <person name="Lapidus A."/>
            <person name="Copeland A."/>
            <person name="Glavina Del Rio T."/>
            <person name="Nolan M."/>
            <person name="Lucas S."/>
            <person name="Chen F."/>
            <person name="Tice H."/>
            <person name="Cheng J.F."/>
            <person name="Saunders E."/>
            <person name="Bruce D."/>
            <person name="Goodwin L."/>
            <person name="Pitluck S."/>
            <person name="Ovchinnikova G."/>
            <person name="Pati A."/>
            <person name="Ivanova N."/>
            <person name="Mavromatis K."/>
            <person name="Chen A."/>
            <person name="Palaniappan K."/>
            <person name="Chain P."/>
            <person name="Land M."/>
            <person name="Hauser L."/>
            <person name="Chang Y.J."/>
            <person name="Jeffries C.D."/>
            <person name="Brettin T."/>
            <person name="Detter J.C."/>
            <person name="Han C."/>
            <person name="Rohde M."/>
            <person name="Lang E."/>
            <person name="Spring S."/>
            <person name="Goker M."/>
            <person name="Bristow J."/>
            <person name="Eisen J.A."/>
            <person name="Markowitz V."/>
            <person name="Hugenholtz P."/>
            <person name="Kyrpides N.C."/>
            <person name="Klenk H.P."/>
        </authorList>
    </citation>
    <scope>NUCLEOTIDE SEQUENCE [LARGE SCALE GENOMIC DNA]</scope>
    <source>
        <strain evidence="3">ATCC 51133 / DSM 6946 / 5175</strain>
    </source>
</reference>
<keyword evidence="1" id="KW-0472">Membrane</keyword>
<keyword evidence="3" id="KW-1185">Reference proteome</keyword>
<dbReference type="EMBL" id="CP001816">
    <property type="protein sequence ID" value="ACZ12751.1"/>
    <property type="molecule type" value="Genomic_DNA"/>
</dbReference>
<accession>D1B3T1</accession>
<name>D1B3T1_SULD5</name>
<dbReference type="HOGENOM" id="CLU_3384182_0_0_7"/>
<evidence type="ECO:0000313" key="3">
    <source>
        <dbReference type="Proteomes" id="UP000002222"/>
    </source>
</evidence>
<dbReference type="KEGG" id="sdl:Sdel_1736"/>